<organism evidence="1 2">
    <name type="scientific">Tulasnella calospora MUT 4182</name>
    <dbReference type="NCBI Taxonomy" id="1051891"/>
    <lineage>
        <taxon>Eukaryota</taxon>
        <taxon>Fungi</taxon>
        <taxon>Dikarya</taxon>
        <taxon>Basidiomycota</taxon>
        <taxon>Agaricomycotina</taxon>
        <taxon>Agaricomycetes</taxon>
        <taxon>Cantharellales</taxon>
        <taxon>Tulasnellaceae</taxon>
        <taxon>Tulasnella</taxon>
    </lineage>
</organism>
<dbReference type="AlphaFoldDB" id="A0A0C3KJS5"/>
<reference evidence="1 2" key="1">
    <citation type="submission" date="2014-04" db="EMBL/GenBank/DDBJ databases">
        <authorList>
            <consortium name="DOE Joint Genome Institute"/>
            <person name="Kuo A."/>
            <person name="Girlanda M."/>
            <person name="Perotto S."/>
            <person name="Kohler A."/>
            <person name="Nagy L.G."/>
            <person name="Floudas D."/>
            <person name="Copeland A."/>
            <person name="Barry K.W."/>
            <person name="Cichocki N."/>
            <person name="Veneault-Fourrey C."/>
            <person name="LaButti K."/>
            <person name="Lindquist E.A."/>
            <person name="Lipzen A."/>
            <person name="Lundell T."/>
            <person name="Morin E."/>
            <person name="Murat C."/>
            <person name="Sun H."/>
            <person name="Tunlid A."/>
            <person name="Henrissat B."/>
            <person name="Grigoriev I.V."/>
            <person name="Hibbett D.S."/>
            <person name="Martin F."/>
            <person name="Nordberg H.P."/>
            <person name="Cantor M.N."/>
            <person name="Hua S.X."/>
        </authorList>
    </citation>
    <scope>NUCLEOTIDE SEQUENCE [LARGE SCALE GENOMIC DNA]</scope>
    <source>
        <strain evidence="1 2">MUT 4182</strain>
    </source>
</reference>
<dbReference type="HOGENOM" id="CLU_2814310_0_0_1"/>
<dbReference type="Proteomes" id="UP000054248">
    <property type="component" value="Unassembled WGS sequence"/>
</dbReference>
<name>A0A0C3KJS5_9AGAM</name>
<accession>A0A0C3KJS5</accession>
<reference evidence="2" key="2">
    <citation type="submission" date="2015-01" db="EMBL/GenBank/DDBJ databases">
        <title>Evolutionary Origins and Diversification of the Mycorrhizal Mutualists.</title>
        <authorList>
            <consortium name="DOE Joint Genome Institute"/>
            <consortium name="Mycorrhizal Genomics Consortium"/>
            <person name="Kohler A."/>
            <person name="Kuo A."/>
            <person name="Nagy L.G."/>
            <person name="Floudas D."/>
            <person name="Copeland A."/>
            <person name="Barry K.W."/>
            <person name="Cichocki N."/>
            <person name="Veneault-Fourrey C."/>
            <person name="LaButti K."/>
            <person name="Lindquist E.A."/>
            <person name="Lipzen A."/>
            <person name="Lundell T."/>
            <person name="Morin E."/>
            <person name="Murat C."/>
            <person name="Riley R."/>
            <person name="Ohm R."/>
            <person name="Sun H."/>
            <person name="Tunlid A."/>
            <person name="Henrissat B."/>
            <person name="Grigoriev I.V."/>
            <person name="Hibbett D.S."/>
            <person name="Martin F."/>
        </authorList>
    </citation>
    <scope>NUCLEOTIDE SEQUENCE [LARGE SCALE GENOMIC DNA]</scope>
    <source>
        <strain evidence="2">MUT 4182</strain>
    </source>
</reference>
<dbReference type="EMBL" id="KN823130">
    <property type="protein sequence ID" value="KIO21723.1"/>
    <property type="molecule type" value="Genomic_DNA"/>
</dbReference>
<gene>
    <name evidence="1" type="ORF">M407DRAFT_245397</name>
</gene>
<sequence>MGRSVQISRFETNEFRYIEICVDYGLLCSSTTDHAIIVCKVHVIGLTASVEARINTQDRLPGVVDQD</sequence>
<keyword evidence="2" id="KW-1185">Reference proteome</keyword>
<evidence type="ECO:0000313" key="1">
    <source>
        <dbReference type="EMBL" id="KIO21723.1"/>
    </source>
</evidence>
<protein>
    <submittedName>
        <fullName evidence="1">Uncharacterized protein</fullName>
    </submittedName>
</protein>
<proteinExistence type="predicted"/>
<evidence type="ECO:0000313" key="2">
    <source>
        <dbReference type="Proteomes" id="UP000054248"/>
    </source>
</evidence>